<dbReference type="EMBL" id="LR797822">
    <property type="protein sequence ID" value="CAB4241257.1"/>
    <property type="molecule type" value="Genomic_DNA"/>
</dbReference>
<accession>A0A6J7VKP0</accession>
<reference evidence="3" key="1">
    <citation type="submission" date="2020-05" db="EMBL/GenBank/DDBJ databases">
        <authorList>
            <person name="Chiriac C."/>
            <person name="Salcher M."/>
            <person name="Ghai R."/>
            <person name="Kavagutti S V."/>
        </authorList>
    </citation>
    <scope>NUCLEOTIDE SEQUENCE</scope>
</reference>
<evidence type="ECO:0000313" key="3">
    <source>
        <dbReference type="EMBL" id="CAB5078991.1"/>
    </source>
</evidence>
<name>A0A6J7VKP0_9CAUD</name>
<evidence type="ECO:0000313" key="2">
    <source>
        <dbReference type="EMBL" id="CAB4241257.1"/>
    </source>
</evidence>
<dbReference type="EMBL" id="LR798189">
    <property type="protein sequence ID" value="CAB5078991.1"/>
    <property type="molecule type" value="Genomic_DNA"/>
</dbReference>
<gene>
    <name evidence="3" type="ORF">UFOVP145_32</name>
    <name evidence="1" type="ORF">UFOVP4_42</name>
    <name evidence="2" type="ORF">UFOVP64_18</name>
</gene>
<dbReference type="EMBL" id="LR796136">
    <property type="protein sequence ID" value="CAB4120982.1"/>
    <property type="molecule type" value="Genomic_DNA"/>
</dbReference>
<proteinExistence type="predicted"/>
<organism evidence="3">
    <name type="scientific">uncultured Caudovirales phage</name>
    <dbReference type="NCBI Taxonomy" id="2100421"/>
    <lineage>
        <taxon>Viruses</taxon>
        <taxon>Duplodnaviria</taxon>
        <taxon>Heunggongvirae</taxon>
        <taxon>Uroviricota</taxon>
        <taxon>Caudoviricetes</taxon>
        <taxon>Peduoviridae</taxon>
        <taxon>Maltschvirus</taxon>
        <taxon>Maltschvirus maltsch</taxon>
    </lineage>
</organism>
<sequence length="35" mass="3725">MRVPVVIPARSHGSAGTVPGVLWEWPGTVGIGRER</sequence>
<protein>
    <submittedName>
        <fullName evidence="3">Uncharacterized protein</fullName>
    </submittedName>
</protein>
<evidence type="ECO:0000313" key="1">
    <source>
        <dbReference type="EMBL" id="CAB4120982.1"/>
    </source>
</evidence>